<keyword evidence="5 6" id="KW-0408">Iron</keyword>
<dbReference type="Pfam" id="PF00301">
    <property type="entry name" value="Rubredoxin"/>
    <property type="match status" value="1"/>
</dbReference>
<feature type="domain" description="Rubredoxin-like" evidence="8">
    <location>
        <begin position="2"/>
        <end position="53"/>
    </location>
</feature>
<dbReference type="CDD" id="cd00730">
    <property type="entry name" value="rubredoxin"/>
    <property type="match status" value="1"/>
</dbReference>
<feature type="binding site" evidence="7">
    <location>
        <position position="43"/>
    </location>
    <ligand>
        <name>Fe cation</name>
        <dbReference type="ChEBI" id="CHEBI:24875"/>
    </ligand>
</feature>
<dbReference type="SUPFAM" id="SSF57802">
    <property type="entry name" value="Rubredoxin-like"/>
    <property type="match status" value="1"/>
</dbReference>
<dbReference type="AlphaFoldDB" id="A0A9C9EM62"/>
<evidence type="ECO:0000259" key="8">
    <source>
        <dbReference type="PROSITE" id="PS50903"/>
    </source>
</evidence>
<protein>
    <recommendedName>
        <fullName evidence="6">Rubredoxin</fullName>
    </recommendedName>
</protein>
<sequence>MIGKWQCTVCGYIYDPGFGDPDNGILSGTSFEELPEEWVCPVCGAEIEQFEPYADEEN</sequence>
<organism evidence="9 10">
    <name type="scientific">candidate division WOR-3 bacterium</name>
    <dbReference type="NCBI Taxonomy" id="2052148"/>
    <lineage>
        <taxon>Bacteria</taxon>
        <taxon>Bacteria division WOR-3</taxon>
    </lineage>
</organism>
<evidence type="ECO:0000256" key="1">
    <source>
        <dbReference type="ARBA" id="ARBA00005337"/>
    </source>
</evidence>
<dbReference type="GO" id="GO:0005506">
    <property type="term" value="F:iron ion binding"/>
    <property type="evidence" value="ECO:0007669"/>
    <property type="project" value="InterPro"/>
</dbReference>
<keyword evidence="2 6" id="KW-0813">Transport</keyword>
<dbReference type="InterPro" id="IPR018527">
    <property type="entry name" value="Rubredoxin_Fe_BS"/>
</dbReference>
<dbReference type="Gene3D" id="2.20.28.10">
    <property type="match status" value="1"/>
</dbReference>
<proteinExistence type="inferred from homology"/>
<feature type="binding site" evidence="7">
    <location>
        <position position="10"/>
    </location>
    <ligand>
        <name>Fe cation</name>
        <dbReference type="ChEBI" id="CHEBI:24875"/>
    </ligand>
</feature>
<evidence type="ECO:0000256" key="2">
    <source>
        <dbReference type="ARBA" id="ARBA00022448"/>
    </source>
</evidence>
<evidence type="ECO:0000313" key="10">
    <source>
        <dbReference type="Proteomes" id="UP000885826"/>
    </source>
</evidence>
<evidence type="ECO:0000256" key="7">
    <source>
        <dbReference type="PIRSR" id="PIRSR000071-1"/>
    </source>
</evidence>
<name>A0A9C9EM62_UNCW3</name>
<keyword evidence="3 6" id="KW-0479">Metal-binding</keyword>
<reference evidence="9" key="1">
    <citation type="journal article" date="2020" name="mSystems">
        <title>Genome- and Community-Level Interaction Insights into Carbon Utilization and Element Cycling Functions of Hydrothermarchaeota in Hydrothermal Sediment.</title>
        <authorList>
            <person name="Zhou Z."/>
            <person name="Liu Y."/>
            <person name="Xu W."/>
            <person name="Pan J."/>
            <person name="Luo Z.H."/>
            <person name="Li M."/>
        </authorList>
    </citation>
    <scope>NUCLEOTIDE SEQUENCE</scope>
    <source>
        <strain evidence="9">HyVt-388</strain>
    </source>
</reference>
<dbReference type="GO" id="GO:0009055">
    <property type="term" value="F:electron transfer activity"/>
    <property type="evidence" value="ECO:0007669"/>
    <property type="project" value="InterPro"/>
</dbReference>
<feature type="binding site" evidence="7">
    <location>
        <position position="40"/>
    </location>
    <ligand>
        <name>Fe cation</name>
        <dbReference type="ChEBI" id="CHEBI:24875"/>
    </ligand>
</feature>
<comment type="cofactor">
    <cofactor evidence="6 7">
        <name>Fe(3+)</name>
        <dbReference type="ChEBI" id="CHEBI:29034"/>
    </cofactor>
    <text evidence="6 7">Binds 1 Fe(3+) ion per subunit.</text>
</comment>
<accession>A0A9C9EM62</accession>
<evidence type="ECO:0000256" key="5">
    <source>
        <dbReference type="ARBA" id="ARBA00023004"/>
    </source>
</evidence>
<dbReference type="InterPro" id="IPR024934">
    <property type="entry name" value="Rubredoxin-like_dom"/>
</dbReference>
<dbReference type="NCBIfam" id="NF045768">
    <property type="entry name" value="RubredRD"/>
    <property type="match status" value="1"/>
</dbReference>
<evidence type="ECO:0000256" key="6">
    <source>
        <dbReference type="PIRNR" id="PIRNR000071"/>
    </source>
</evidence>
<evidence type="ECO:0000256" key="4">
    <source>
        <dbReference type="ARBA" id="ARBA00022982"/>
    </source>
</evidence>
<dbReference type="PROSITE" id="PS00202">
    <property type="entry name" value="RUBREDOXIN"/>
    <property type="match status" value="1"/>
</dbReference>
<dbReference type="PANTHER" id="PTHR47627:SF1">
    <property type="entry name" value="RUBREDOXIN-1-RELATED"/>
    <property type="match status" value="1"/>
</dbReference>
<evidence type="ECO:0000313" key="9">
    <source>
        <dbReference type="EMBL" id="HEC78454.1"/>
    </source>
</evidence>
<dbReference type="FunFam" id="2.20.28.10:FF:000001">
    <property type="entry name" value="Rubredoxin"/>
    <property type="match status" value="1"/>
</dbReference>
<dbReference type="Proteomes" id="UP000885826">
    <property type="component" value="Unassembled WGS sequence"/>
</dbReference>
<dbReference type="GO" id="GO:0043448">
    <property type="term" value="P:alkane catabolic process"/>
    <property type="evidence" value="ECO:0007669"/>
    <property type="project" value="TreeGrafter"/>
</dbReference>
<dbReference type="PIRSF" id="PIRSF000071">
    <property type="entry name" value="Rubredoxin"/>
    <property type="match status" value="1"/>
</dbReference>
<comment type="similarity">
    <text evidence="1 6">Belongs to the rubredoxin family.</text>
</comment>
<gene>
    <name evidence="9" type="ORF">ENI34_04840</name>
</gene>
<comment type="caution">
    <text evidence="9">The sequence shown here is derived from an EMBL/GenBank/DDBJ whole genome shotgun (WGS) entry which is preliminary data.</text>
</comment>
<dbReference type="PRINTS" id="PR00163">
    <property type="entry name" value="RUBREDOXIN"/>
</dbReference>
<dbReference type="EMBL" id="DRIG01000054">
    <property type="protein sequence ID" value="HEC78454.1"/>
    <property type="molecule type" value="Genomic_DNA"/>
</dbReference>
<dbReference type="InterPro" id="IPR024935">
    <property type="entry name" value="Rubredoxin_dom"/>
</dbReference>
<dbReference type="InterPro" id="IPR024922">
    <property type="entry name" value="Rubredoxin"/>
</dbReference>
<keyword evidence="4 6" id="KW-0249">Electron transport</keyword>
<dbReference type="PANTHER" id="PTHR47627">
    <property type="entry name" value="RUBREDOXIN"/>
    <property type="match status" value="1"/>
</dbReference>
<evidence type="ECO:0000256" key="3">
    <source>
        <dbReference type="ARBA" id="ARBA00022723"/>
    </source>
</evidence>
<dbReference type="InterPro" id="IPR050526">
    <property type="entry name" value="Rubredoxin_ET"/>
</dbReference>
<dbReference type="PROSITE" id="PS50903">
    <property type="entry name" value="RUBREDOXIN_LIKE"/>
    <property type="match status" value="1"/>
</dbReference>
<feature type="binding site" evidence="7">
    <location>
        <position position="7"/>
    </location>
    <ligand>
        <name>Fe cation</name>
        <dbReference type="ChEBI" id="CHEBI:24875"/>
    </ligand>
</feature>